<dbReference type="EC" id="2.1.1.-" evidence="1"/>
<dbReference type="InterPro" id="IPR029063">
    <property type="entry name" value="SAM-dependent_MTases_sf"/>
</dbReference>
<dbReference type="Proteomes" id="UP001596524">
    <property type="component" value="Unassembled WGS sequence"/>
</dbReference>
<keyword evidence="1" id="KW-0489">Methyltransferase</keyword>
<dbReference type="GO" id="GO:0032259">
    <property type="term" value="P:methylation"/>
    <property type="evidence" value="ECO:0007669"/>
    <property type="project" value="UniProtKB-KW"/>
</dbReference>
<organism evidence="1 2">
    <name type="scientific">Nocardioides astragali</name>
    <dbReference type="NCBI Taxonomy" id="1776736"/>
    <lineage>
        <taxon>Bacteria</taxon>
        <taxon>Bacillati</taxon>
        <taxon>Actinomycetota</taxon>
        <taxon>Actinomycetes</taxon>
        <taxon>Propionibacteriales</taxon>
        <taxon>Nocardioidaceae</taxon>
        <taxon>Nocardioides</taxon>
    </lineage>
</organism>
<reference evidence="2" key="1">
    <citation type="journal article" date="2019" name="Int. J. Syst. Evol. Microbiol.">
        <title>The Global Catalogue of Microorganisms (GCM) 10K type strain sequencing project: providing services to taxonomists for standard genome sequencing and annotation.</title>
        <authorList>
            <consortium name="The Broad Institute Genomics Platform"/>
            <consortium name="The Broad Institute Genome Sequencing Center for Infectious Disease"/>
            <person name="Wu L."/>
            <person name="Ma J."/>
        </authorList>
    </citation>
    <scope>NUCLEOTIDE SEQUENCE [LARGE SCALE GENOMIC DNA]</scope>
    <source>
        <strain evidence="2">FCH27</strain>
    </source>
</reference>
<dbReference type="GO" id="GO:0008168">
    <property type="term" value="F:methyltransferase activity"/>
    <property type="evidence" value="ECO:0007669"/>
    <property type="project" value="UniProtKB-KW"/>
</dbReference>
<dbReference type="CDD" id="cd02440">
    <property type="entry name" value="AdoMet_MTases"/>
    <property type="match status" value="1"/>
</dbReference>
<keyword evidence="2" id="KW-1185">Reference proteome</keyword>
<dbReference type="EMBL" id="JBHTCH010000005">
    <property type="protein sequence ID" value="MFC7360038.1"/>
    <property type="molecule type" value="Genomic_DNA"/>
</dbReference>
<comment type="caution">
    <text evidence="1">The sequence shown here is derived from an EMBL/GenBank/DDBJ whole genome shotgun (WGS) entry which is preliminary data.</text>
</comment>
<dbReference type="Pfam" id="PF13489">
    <property type="entry name" value="Methyltransf_23"/>
    <property type="match status" value="1"/>
</dbReference>
<dbReference type="Gene3D" id="3.40.50.150">
    <property type="entry name" value="Vaccinia Virus protein VP39"/>
    <property type="match status" value="1"/>
</dbReference>
<keyword evidence="1" id="KW-0808">Transferase</keyword>
<gene>
    <name evidence="1" type="ORF">ACFQO6_07120</name>
</gene>
<dbReference type="PANTHER" id="PTHR43861">
    <property type="entry name" value="TRANS-ACONITATE 2-METHYLTRANSFERASE-RELATED"/>
    <property type="match status" value="1"/>
</dbReference>
<evidence type="ECO:0000313" key="2">
    <source>
        <dbReference type="Proteomes" id="UP001596524"/>
    </source>
</evidence>
<dbReference type="RefSeq" id="WP_255890700.1">
    <property type="nucleotide sequence ID" value="NZ_JAFMZM010000003.1"/>
</dbReference>
<evidence type="ECO:0000313" key="1">
    <source>
        <dbReference type="EMBL" id="MFC7360038.1"/>
    </source>
</evidence>
<protein>
    <submittedName>
        <fullName evidence="1">Class I SAM-dependent methyltransferase</fullName>
        <ecNumber evidence="1">2.1.1.-</ecNumber>
    </submittedName>
</protein>
<proteinExistence type="predicted"/>
<accession>A0ABW2N1N9</accession>
<sequence>MTTNDNSQRSSVADLVTETVVACPMCGNSALTAWRAGCADSTGIPVRLDYSRCEGCGCRVLSQRVSESAVGGFYGHSYAPYSDDAGARAPGLVGDGGGGGPLQAALARTYRPTAETLPLRVLDFGCGSATFVNTAREIGWQTCAADFSEDGLRGAREAGHDVRLVDDSFWSWLSTERFDVVRLSHVIEHLYRPSEQVSALLRSLNPGGVLHIITPDPRGPACMLARRRSNFFQLVHVTLVPSASLTALANRLGASSITVVPETIIKDVWRSWLLMTGRVDSYEGAPEVPRSTLARIALRLMVAGLAKLGRNDRYHAFITR</sequence>
<name>A0ABW2N1N9_9ACTN</name>
<dbReference type="SUPFAM" id="SSF53335">
    <property type="entry name" value="S-adenosyl-L-methionine-dependent methyltransferases"/>
    <property type="match status" value="1"/>
</dbReference>